<feature type="transmembrane region" description="Helical" evidence="1">
    <location>
        <begin position="12"/>
        <end position="34"/>
    </location>
</feature>
<evidence type="ECO:0000313" key="3">
    <source>
        <dbReference type="EMBL" id="KAL0957990.1"/>
    </source>
</evidence>
<dbReference type="EMBL" id="JASNQZ010000004">
    <property type="protein sequence ID" value="KAL0957990.1"/>
    <property type="molecule type" value="Genomic_DNA"/>
</dbReference>
<protein>
    <recommendedName>
        <fullName evidence="2">DUF6534 domain-containing protein</fullName>
    </recommendedName>
</protein>
<dbReference type="InterPro" id="IPR045339">
    <property type="entry name" value="DUF6534"/>
</dbReference>
<feature type="transmembrane region" description="Helical" evidence="1">
    <location>
        <begin position="163"/>
        <end position="187"/>
    </location>
</feature>
<sequence length="319" mass="36177">MGVASFDVDGYFGSLLIGAYTNLCLLGLEIVLFFQYRLSKETRQCDGRFLQSMVAFLFLNDVLCSTIECAEVYRNLITLNGRLPGLRTFSNWRTLIFFLSTGLSVITVQLWMTYRYFRMSKRRVVCTILAVYSFLPFVTNLLTGITHFTRSQDPDIRKIMRKYVIISFTSVMIIDFALAVLLIWELWRVKPVFRTTKFLVRKISSHAIQSGCISLLLALMTGIAYIVEADNKVSGAVSYNHGRVYTCSMLFALNYRSMLRQGIGGHMVDCNMTALQTTRDASSLHMEECKPFSSTDPKSITLEPSSNLLSLEPSIKVLP</sequence>
<keyword evidence="1" id="KW-0472">Membrane</keyword>
<name>A0ABR3JRF3_9AGAR</name>
<feature type="transmembrane region" description="Helical" evidence="1">
    <location>
        <begin position="207"/>
        <end position="227"/>
    </location>
</feature>
<dbReference type="PANTHER" id="PTHR40465">
    <property type="entry name" value="CHROMOSOME 1, WHOLE GENOME SHOTGUN SEQUENCE"/>
    <property type="match status" value="1"/>
</dbReference>
<evidence type="ECO:0000256" key="1">
    <source>
        <dbReference type="SAM" id="Phobius"/>
    </source>
</evidence>
<dbReference type="Pfam" id="PF20152">
    <property type="entry name" value="DUF6534"/>
    <property type="match status" value="1"/>
</dbReference>
<evidence type="ECO:0000313" key="4">
    <source>
        <dbReference type="Proteomes" id="UP001556367"/>
    </source>
</evidence>
<feature type="transmembrane region" description="Helical" evidence="1">
    <location>
        <begin position="54"/>
        <end position="73"/>
    </location>
</feature>
<keyword evidence="1" id="KW-0812">Transmembrane</keyword>
<reference evidence="4" key="1">
    <citation type="submission" date="2024-06" db="EMBL/GenBank/DDBJ databases">
        <title>Multi-omics analyses provide insights into the biosynthesis of the anticancer antibiotic pleurotin in Hohenbuehelia grisea.</title>
        <authorList>
            <person name="Weaver J.A."/>
            <person name="Alberti F."/>
        </authorList>
    </citation>
    <scope>NUCLEOTIDE SEQUENCE [LARGE SCALE GENOMIC DNA]</scope>
    <source>
        <strain evidence="4">T-177</strain>
    </source>
</reference>
<comment type="caution">
    <text evidence="3">The sequence shown here is derived from an EMBL/GenBank/DDBJ whole genome shotgun (WGS) entry which is preliminary data.</text>
</comment>
<feature type="transmembrane region" description="Helical" evidence="1">
    <location>
        <begin position="93"/>
        <end position="112"/>
    </location>
</feature>
<accession>A0ABR3JRF3</accession>
<keyword evidence="4" id="KW-1185">Reference proteome</keyword>
<feature type="domain" description="DUF6534" evidence="2">
    <location>
        <begin position="172"/>
        <end position="257"/>
    </location>
</feature>
<evidence type="ECO:0000259" key="2">
    <source>
        <dbReference type="Pfam" id="PF20152"/>
    </source>
</evidence>
<feature type="transmembrane region" description="Helical" evidence="1">
    <location>
        <begin position="124"/>
        <end position="143"/>
    </location>
</feature>
<dbReference type="Proteomes" id="UP001556367">
    <property type="component" value="Unassembled WGS sequence"/>
</dbReference>
<organism evidence="3 4">
    <name type="scientific">Hohenbuehelia grisea</name>
    <dbReference type="NCBI Taxonomy" id="104357"/>
    <lineage>
        <taxon>Eukaryota</taxon>
        <taxon>Fungi</taxon>
        <taxon>Dikarya</taxon>
        <taxon>Basidiomycota</taxon>
        <taxon>Agaricomycotina</taxon>
        <taxon>Agaricomycetes</taxon>
        <taxon>Agaricomycetidae</taxon>
        <taxon>Agaricales</taxon>
        <taxon>Pleurotineae</taxon>
        <taxon>Pleurotaceae</taxon>
        <taxon>Hohenbuehelia</taxon>
    </lineage>
</organism>
<proteinExistence type="predicted"/>
<keyword evidence="1" id="KW-1133">Transmembrane helix</keyword>
<gene>
    <name evidence="3" type="ORF">HGRIS_000165</name>
</gene>
<dbReference type="PANTHER" id="PTHR40465:SF1">
    <property type="entry name" value="DUF6534 DOMAIN-CONTAINING PROTEIN"/>
    <property type="match status" value="1"/>
</dbReference>